<name>A0A5B8J156_9RHOB</name>
<organism evidence="2 3">
    <name type="scientific">Qingshengfaniella alkalisoli</name>
    <dbReference type="NCBI Taxonomy" id="2599296"/>
    <lineage>
        <taxon>Bacteria</taxon>
        <taxon>Pseudomonadati</taxon>
        <taxon>Pseudomonadota</taxon>
        <taxon>Alphaproteobacteria</taxon>
        <taxon>Rhodobacterales</taxon>
        <taxon>Paracoccaceae</taxon>
        <taxon>Qingshengfaniella</taxon>
    </lineage>
</organism>
<accession>A0A5B8J156</accession>
<dbReference type="Proteomes" id="UP000318483">
    <property type="component" value="Plasmid unnamed4"/>
</dbReference>
<keyword evidence="2" id="KW-0808">Transferase</keyword>
<dbReference type="PANTHER" id="PTHR43685">
    <property type="entry name" value="GLYCOSYLTRANSFERASE"/>
    <property type="match status" value="1"/>
</dbReference>
<dbReference type="Gene3D" id="3.90.550.10">
    <property type="entry name" value="Spore Coat Polysaccharide Biosynthesis Protein SpsA, Chain A"/>
    <property type="match status" value="1"/>
</dbReference>
<dbReference type="GO" id="GO:0016740">
    <property type="term" value="F:transferase activity"/>
    <property type="evidence" value="ECO:0007669"/>
    <property type="project" value="UniProtKB-KW"/>
</dbReference>
<feature type="domain" description="Glycosyltransferase 2-like" evidence="1">
    <location>
        <begin position="10"/>
        <end position="166"/>
    </location>
</feature>
<evidence type="ECO:0000313" key="2">
    <source>
        <dbReference type="EMBL" id="QDY71624.1"/>
    </source>
</evidence>
<gene>
    <name evidence="2" type="ORF">FPZ52_18340</name>
</gene>
<geneLocation type="plasmid" evidence="2 3">
    <name>unnamed4</name>
</geneLocation>
<dbReference type="OrthoDB" id="6116224at2"/>
<dbReference type="AlphaFoldDB" id="A0A5B8J156"/>
<evidence type="ECO:0000259" key="1">
    <source>
        <dbReference type="Pfam" id="PF00535"/>
    </source>
</evidence>
<evidence type="ECO:0000313" key="3">
    <source>
        <dbReference type="Proteomes" id="UP000318483"/>
    </source>
</evidence>
<dbReference type="InterPro" id="IPR001173">
    <property type="entry name" value="Glyco_trans_2-like"/>
</dbReference>
<reference evidence="2 3" key="1">
    <citation type="submission" date="2019-07" db="EMBL/GenBank/DDBJ databases">
        <title>Litoreibacter alkalisoli sp. nov., isolated from saline-alkaline soil.</title>
        <authorList>
            <person name="Wang S."/>
            <person name="Xu L."/>
            <person name="Xing Y.-T."/>
            <person name="Sun J.-Q."/>
        </authorList>
    </citation>
    <scope>NUCLEOTIDE SEQUENCE [LARGE SCALE GENOMIC DNA]</scope>
    <source>
        <strain evidence="2 3">LN3S51</strain>
        <plasmid evidence="2 3">unnamed4</plasmid>
    </source>
</reference>
<dbReference type="InterPro" id="IPR029044">
    <property type="entry name" value="Nucleotide-diphossugar_trans"/>
</dbReference>
<protein>
    <submittedName>
        <fullName evidence="2">Glycosyltransferase</fullName>
    </submittedName>
</protein>
<dbReference type="RefSeq" id="WP_146367038.1">
    <property type="nucleotide sequence ID" value="NZ_CP042265.1"/>
</dbReference>
<keyword evidence="2" id="KW-0614">Plasmid</keyword>
<dbReference type="KEGG" id="lit:FPZ52_18340"/>
<dbReference type="SUPFAM" id="SSF53448">
    <property type="entry name" value="Nucleotide-diphospho-sugar transferases"/>
    <property type="match status" value="1"/>
</dbReference>
<dbReference type="PANTHER" id="PTHR43685:SF2">
    <property type="entry name" value="GLYCOSYLTRANSFERASE 2-LIKE DOMAIN-CONTAINING PROTEIN"/>
    <property type="match status" value="1"/>
</dbReference>
<dbReference type="InterPro" id="IPR050834">
    <property type="entry name" value="Glycosyltransf_2"/>
</dbReference>
<sequence>MTEERVHIEICVCTFRRPILRQTLDSLARQELPEGVTISVLVIDNDVSPSARTVVERAEHDVVPMRYVHCPGANISIARNGALDHAQGRFLAFIDDDEVASPNWIAALWTEMRRSGAQAVLGPVDAVYGDDAPQWMRRSAIHSTRPVWVDGKIRTGYTCNALLDRDWPAIRDLRFEPGLGRTGGEDTAYFTSIAKAGGDIVYAEDALVREDVPSERQKVGWLLRRRYRMGQTHGRLKRRSGTLLKLPADIGLAGVKLLYCLAAAGFGAYDATRRNQAMLRGVLHAGVIAGLAGARELELYGAEPAGKQV</sequence>
<dbReference type="Pfam" id="PF00535">
    <property type="entry name" value="Glycos_transf_2"/>
    <property type="match status" value="1"/>
</dbReference>
<proteinExistence type="predicted"/>
<dbReference type="EMBL" id="CP042265">
    <property type="protein sequence ID" value="QDY71624.1"/>
    <property type="molecule type" value="Genomic_DNA"/>
</dbReference>
<keyword evidence="3" id="KW-1185">Reference proteome</keyword>